<evidence type="ECO:0000256" key="6">
    <source>
        <dbReference type="SAM" id="MobiDB-lite"/>
    </source>
</evidence>
<evidence type="ECO:0000313" key="9">
    <source>
        <dbReference type="Proteomes" id="UP000015453"/>
    </source>
</evidence>
<dbReference type="InterPro" id="IPR027417">
    <property type="entry name" value="P-loop_NTPase"/>
</dbReference>
<evidence type="ECO:0000256" key="5">
    <source>
        <dbReference type="PROSITE-ProRule" id="PRU00283"/>
    </source>
</evidence>
<dbReference type="GO" id="GO:0008017">
    <property type="term" value="F:microtubule binding"/>
    <property type="evidence" value="ECO:0007669"/>
    <property type="project" value="InterPro"/>
</dbReference>
<keyword evidence="3 5" id="KW-0067">ATP-binding</keyword>
<evidence type="ECO:0000256" key="3">
    <source>
        <dbReference type="ARBA" id="ARBA00022840"/>
    </source>
</evidence>
<dbReference type="Proteomes" id="UP000015453">
    <property type="component" value="Unassembled WGS sequence"/>
</dbReference>
<dbReference type="PANTHER" id="PTHR24115:SF1008">
    <property type="entry name" value="KINESIN-LIKE PROTEIN SUBITO"/>
    <property type="match status" value="1"/>
</dbReference>
<dbReference type="GO" id="GO:0005634">
    <property type="term" value="C:nucleus"/>
    <property type="evidence" value="ECO:0007669"/>
    <property type="project" value="TreeGrafter"/>
</dbReference>
<organism evidence="8 9">
    <name type="scientific">Genlisea aurea</name>
    <dbReference type="NCBI Taxonomy" id="192259"/>
    <lineage>
        <taxon>Eukaryota</taxon>
        <taxon>Viridiplantae</taxon>
        <taxon>Streptophyta</taxon>
        <taxon>Embryophyta</taxon>
        <taxon>Tracheophyta</taxon>
        <taxon>Spermatophyta</taxon>
        <taxon>Magnoliopsida</taxon>
        <taxon>eudicotyledons</taxon>
        <taxon>Gunneridae</taxon>
        <taxon>Pentapetalae</taxon>
        <taxon>asterids</taxon>
        <taxon>lamiids</taxon>
        <taxon>Lamiales</taxon>
        <taxon>Lentibulariaceae</taxon>
        <taxon>Genlisea</taxon>
    </lineage>
</organism>
<evidence type="ECO:0000256" key="2">
    <source>
        <dbReference type="ARBA" id="ARBA00022741"/>
    </source>
</evidence>
<comment type="caution">
    <text evidence="8">The sequence shown here is derived from an EMBL/GenBank/DDBJ whole genome shotgun (WGS) entry which is preliminary data.</text>
</comment>
<gene>
    <name evidence="8" type="ORF">M569_05410</name>
</gene>
<dbReference type="InterPro" id="IPR036961">
    <property type="entry name" value="Kinesin_motor_dom_sf"/>
</dbReference>
<dbReference type="GO" id="GO:0003777">
    <property type="term" value="F:microtubule motor activity"/>
    <property type="evidence" value="ECO:0007669"/>
    <property type="project" value="InterPro"/>
</dbReference>
<dbReference type="GO" id="GO:0016887">
    <property type="term" value="F:ATP hydrolysis activity"/>
    <property type="evidence" value="ECO:0007669"/>
    <property type="project" value="TreeGrafter"/>
</dbReference>
<dbReference type="InterPro" id="IPR001752">
    <property type="entry name" value="Kinesin_motor_dom"/>
</dbReference>
<evidence type="ECO:0000259" key="7">
    <source>
        <dbReference type="PROSITE" id="PS50067"/>
    </source>
</evidence>
<name>S8EA71_9LAMI</name>
<dbReference type="Pfam" id="PF00225">
    <property type="entry name" value="Kinesin"/>
    <property type="match status" value="1"/>
</dbReference>
<keyword evidence="9" id="KW-1185">Reference proteome</keyword>
<dbReference type="AlphaFoldDB" id="S8EA71"/>
<reference evidence="8 9" key="1">
    <citation type="journal article" date="2013" name="BMC Genomics">
        <title>The miniature genome of a carnivorous plant Genlisea aurea contains a low number of genes and short non-coding sequences.</title>
        <authorList>
            <person name="Leushkin E.V."/>
            <person name="Sutormin R.A."/>
            <person name="Nabieva E.R."/>
            <person name="Penin A.A."/>
            <person name="Kondrashov A.S."/>
            <person name="Logacheva M.D."/>
        </authorList>
    </citation>
    <scope>NUCLEOTIDE SEQUENCE [LARGE SCALE GENOMIC DNA]</scope>
</reference>
<dbReference type="OrthoDB" id="123929at2759"/>
<feature type="non-terminal residue" evidence="8">
    <location>
        <position position="574"/>
    </location>
</feature>
<proteinExistence type="inferred from homology"/>
<dbReference type="PRINTS" id="PR00380">
    <property type="entry name" value="KINESINHEAVY"/>
</dbReference>
<dbReference type="PROSITE" id="PS50067">
    <property type="entry name" value="KINESIN_MOTOR_2"/>
    <property type="match status" value="1"/>
</dbReference>
<keyword evidence="2 5" id="KW-0547">Nucleotide-binding</keyword>
<dbReference type="SUPFAM" id="SSF52540">
    <property type="entry name" value="P-loop containing nucleoside triphosphate hydrolases"/>
    <property type="match status" value="1"/>
</dbReference>
<feature type="compositionally biased region" description="Polar residues" evidence="6">
    <location>
        <begin position="88"/>
        <end position="105"/>
    </location>
</feature>
<dbReference type="GO" id="GO:0005874">
    <property type="term" value="C:microtubule"/>
    <property type="evidence" value="ECO:0007669"/>
    <property type="project" value="UniProtKB-KW"/>
</dbReference>
<evidence type="ECO:0000313" key="8">
    <source>
        <dbReference type="EMBL" id="EPS69357.1"/>
    </source>
</evidence>
<keyword evidence="4 5" id="KW-0505">Motor protein</keyword>
<evidence type="ECO:0000256" key="1">
    <source>
        <dbReference type="ARBA" id="ARBA00022701"/>
    </source>
</evidence>
<comment type="similarity">
    <text evidence="5">Belongs to the TRAFAC class myosin-kinesin ATPase superfamily. Kinesin family.</text>
</comment>
<dbReference type="SMART" id="SM00129">
    <property type="entry name" value="KISc"/>
    <property type="match status" value="1"/>
</dbReference>
<dbReference type="EMBL" id="AUSU01002158">
    <property type="protein sequence ID" value="EPS69357.1"/>
    <property type="molecule type" value="Genomic_DNA"/>
</dbReference>
<protein>
    <recommendedName>
        <fullName evidence="7">Kinesin motor domain-containing protein</fullName>
    </recommendedName>
</protein>
<dbReference type="PANTHER" id="PTHR24115">
    <property type="entry name" value="KINESIN-RELATED"/>
    <property type="match status" value="1"/>
</dbReference>
<dbReference type="GO" id="GO:0005524">
    <property type="term" value="F:ATP binding"/>
    <property type="evidence" value="ECO:0007669"/>
    <property type="project" value="UniProtKB-UniRule"/>
</dbReference>
<dbReference type="GO" id="GO:0007018">
    <property type="term" value="P:microtubule-based movement"/>
    <property type="evidence" value="ECO:0007669"/>
    <property type="project" value="InterPro"/>
</dbReference>
<accession>S8EA71</accession>
<feature type="region of interest" description="Disordered" evidence="6">
    <location>
        <begin position="77"/>
        <end position="105"/>
    </location>
</feature>
<feature type="binding site" evidence="5">
    <location>
        <begin position="176"/>
        <end position="183"/>
    </location>
    <ligand>
        <name>ATP</name>
        <dbReference type="ChEBI" id="CHEBI:30616"/>
    </ligand>
</feature>
<dbReference type="InterPro" id="IPR027640">
    <property type="entry name" value="Kinesin-like_fam"/>
</dbReference>
<sequence length="574" mass="64624">MEMESPPPCPPTVTVRRNPVRKARFTPFRERPLSPSVARDILSNEVTAAVDEAKEKPLTENLKMYLRIRPMAVQKKSKTVADSRNVWPKTSKSNGISNAKPKSSENCVRVNEDLHSVTVTNPQALQDAKRTKSEVYEGFTHVFAPEASQRDVYEVMVKPLVEDFINGKSGMLAALGPTGSGKTHTVFGSTRDPGMVSLSLRHIFGDNGSNDPDFSLGRVFHLSIWEISSEKGKIERISDLLQDGQQSSLKGLKEVVVCDAQQAESLIAQGMMKRATATTNSNSQSSRSQCIITVRYDSKGIDDKANSTMFTIVDLAGAEREKKTGNMGARLLESNFINNTSMVFGLCMRSLLEHQKNPTKPLPKHYQNSMLTRYLREYLEGKKRMALILTVKSGMEDYSDTSLLLRQAAPFTRVKFEVLEVQLKPACSKRQNDRWPVAEQHKKMKLSETSVSKDCLIQNDTGIEDKLCNEGQSGEFSRSVCREASLLKEQFQNMNAVNAREYKITLGFSKAIWTVLKEFKTKLQVYLYDLEIENSRLRDSLAEESKARLDCQNELIAEKKMRIDLQDELKKLKS</sequence>
<dbReference type="GO" id="GO:0005871">
    <property type="term" value="C:kinesin complex"/>
    <property type="evidence" value="ECO:0007669"/>
    <property type="project" value="TreeGrafter"/>
</dbReference>
<keyword evidence="1" id="KW-0493">Microtubule</keyword>
<feature type="domain" description="Kinesin motor" evidence="7">
    <location>
        <begin position="61"/>
        <end position="414"/>
    </location>
</feature>
<evidence type="ECO:0000256" key="4">
    <source>
        <dbReference type="ARBA" id="ARBA00023175"/>
    </source>
</evidence>
<dbReference type="Gene3D" id="3.40.850.10">
    <property type="entry name" value="Kinesin motor domain"/>
    <property type="match status" value="1"/>
</dbReference>